<protein>
    <submittedName>
        <fullName evidence="3">Uncharacterized protein</fullName>
    </submittedName>
</protein>
<feature type="compositionally biased region" description="Polar residues" evidence="1">
    <location>
        <begin position="110"/>
        <end position="123"/>
    </location>
</feature>
<proteinExistence type="predicted"/>
<reference evidence="3 4" key="1">
    <citation type="journal article" date="2018" name="New Phytol.">
        <title>Phylogenomics of Endogonaceae and evolution of mycorrhizas within Mucoromycota.</title>
        <authorList>
            <person name="Chang Y."/>
            <person name="Desiro A."/>
            <person name="Na H."/>
            <person name="Sandor L."/>
            <person name="Lipzen A."/>
            <person name="Clum A."/>
            <person name="Barry K."/>
            <person name="Grigoriev I.V."/>
            <person name="Martin F.M."/>
            <person name="Stajich J.E."/>
            <person name="Smith M.E."/>
            <person name="Bonito G."/>
            <person name="Spatafora J.W."/>
        </authorList>
    </citation>
    <scope>NUCLEOTIDE SEQUENCE [LARGE SCALE GENOMIC DNA]</scope>
    <source>
        <strain evidence="3 4">GMNB39</strain>
    </source>
</reference>
<comment type="caution">
    <text evidence="3">The sequence shown here is derived from an EMBL/GenBank/DDBJ whole genome shotgun (WGS) entry which is preliminary data.</text>
</comment>
<feature type="chain" id="PRO_5019526733" evidence="2">
    <location>
        <begin position="16"/>
        <end position="123"/>
    </location>
</feature>
<evidence type="ECO:0000256" key="2">
    <source>
        <dbReference type="SAM" id="SignalP"/>
    </source>
</evidence>
<feature type="signal peptide" evidence="2">
    <location>
        <begin position="1"/>
        <end position="15"/>
    </location>
</feature>
<accession>A0A432ZY25</accession>
<gene>
    <name evidence="3" type="ORF">BC936DRAFT_144448</name>
</gene>
<keyword evidence="2" id="KW-0732">Signal</keyword>
<organism evidence="3 4">
    <name type="scientific">Jimgerdemannia flammicorona</name>
    <dbReference type="NCBI Taxonomy" id="994334"/>
    <lineage>
        <taxon>Eukaryota</taxon>
        <taxon>Fungi</taxon>
        <taxon>Fungi incertae sedis</taxon>
        <taxon>Mucoromycota</taxon>
        <taxon>Mucoromycotina</taxon>
        <taxon>Endogonomycetes</taxon>
        <taxon>Endogonales</taxon>
        <taxon>Endogonaceae</taxon>
        <taxon>Jimgerdemannia</taxon>
    </lineage>
</organism>
<evidence type="ECO:0000313" key="4">
    <source>
        <dbReference type="Proteomes" id="UP000268093"/>
    </source>
</evidence>
<evidence type="ECO:0000256" key="1">
    <source>
        <dbReference type="SAM" id="MobiDB-lite"/>
    </source>
</evidence>
<keyword evidence="4" id="KW-1185">Reference proteome</keyword>
<evidence type="ECO:0000313" key="3">
    <source>
        <dbReference type="EMBL" id="RUO95326.1"/>
    </source>
</evidence>
<feature type="region of interest" description="Disordered" evidence="1">
    <location>
        <begin position="92"/>
        <end position="123"/>
    </location>
</feature>
<dbReference type="AlphaFoldDB" id="A0A432ZY25"/>
<sequence>MSYLLFLLIARTLPSSEIRAKAGESGRGRQSLVLRPILRWTIKTCLQRRDQYQEERLAGRRLGSEQEAKICMGVDDRIKWLQAVNTIDDPEAIAGHRAASKRRAPPGGSRSKSSLRTAATPSI</sequence>
<name>A0A432ZY25_9FUNG</name>
<dbReference type="EMBL" id="RBNI01032700">
    <property type="protein sequence ID" value="RUO95326.1"/>
    <property type="molecule type" value="Genomic_DNA"/>
</dbReference>
<dbReference type="Proteomes" id="UP000268093">
    <property type="component" value="Unassembled WGS sequence"/>
</dbReference>